<dbReference type="Pfam" id="PF06672">
    <property type="entry name" value="DUF1175"/>
    <property type="match status" value="1"/>
</dbReference>
<dbReference type="RefSeq" id="WP_135650132.1">
    <property type="nucleotide sequence ID" value="NZ_RQGF01000028.1"/>
</dbReference>
<accession>A0A4R9K5R8</accession>
<name>A0A4R9K5R8_9LEPT</name>
<dbReference type="Proteomes" id="UP000297762">
    <property type="component" value="Unassembled WGS sequence"/>
</dbReference>
<dbReference type="PROSITE" id="PS51257">
    <property type="entry name" value="PROKAR_LIPOPROTEIN"/>
    <property type="match status" value="1"/>
</dbReference>
<dbReference type="OrthoDB" id="320761at2"/>
<dbReference type="EMBL" id="RQGF01000028">
    <property type="protein sequence ID" value="TGL60873.1"/>
    <property type="molecule type" value="Genomic_DNA"/>
</dbReference>
<evidence type="ECO:0000313" key="2">
    <source>
        <dbReference type="Proteomes" id="UP000297762"/>
    </source>
</evidence>
<comment type="caution">
    <text evidence="1">The sequence shown here is derived from an EMBL/GenBank/DDBJ whole genome shotgun (WGS) entry which is preliminary data.</text>
</comment>
<gene>
    <name evidence="1" type="ORF">EHQ64_13770</name>
</gene>
<protein>
    <submittedName>
        <fullName evidence="1">DUF1175 family protein</fullName>
    </submittedName>
</protein>
<reference evidence="1" key="1">
    <citation type="journal article" date="2019" name="PLoS Negl. Trop. Dis.">
        <title>Revisiting the worldwide diversity of Leptospira species in the environment.</title>
        <authorList>
            <person name="Vincent A.T."/>
            <person name="Schiettekatte O."/>
            <person name="Bourhy P."/>
            <person name="Veyrier F.J."/>
            <person name="Picardeau M."/>
        </authorList>
    </citation>
    <scope>NUCLEOTIDE SEQUENCE [LARGE SCALE GENOMIC DNA]</scope>
    <source>
        <strain evidence="1">201702455</strain>
    </source>
</reference>
<dbReference type="InterPro" id="IPR009558">
    <property type="entry name" value="DUF1175"/>
</dbReference>
<keyword evidence="2" id="KW-1185">Reference proteome</keyword>
<organism evidence="1 2">
    <name type="scientific">Leptospira sarikeiensis</name>
    <dbReference type="NCBI Taxonomy" id="2484943"/>
    <lineage>
        <taxon>Bacteria</taxon>
        <taxon>Pseudomonadati</taxon>
        <taxon>Spirochaetota</taxon>
        <taxon>Spirochaetia</taxon>
        <taxon>Leptospirales</taxon>
        <taxon>Leptospiraceae</taxon>
        <taxon>Leptospira</taxon>
    </lineage>
</organism>
<sequence length="313" mass="36164">MKLRIFYPLIFVLFSCCSYFESVLDPAELRMPGDGKSVAVLKITNPIIGPKDSFLWEDIKPEELKLISKEESGREEILRIRAGTVPTNITIHTRLGKTVLITIYSREVDFDQDGFPDPAELRTETDRKAFRDWFIRIALSQYLKENSSWNSKERDCSGLIRFAYKESLKAHTQDWQTKTGIVLDKNLPDVREFQYPDIPYIGKNLFRIGDGKFGEFADAESLEKFHTFFVSRELESGLAGDILFFRSDRGVGTNFHSMILVEGEDKNPKLLYHTGSDRGIKLIHAKELERSQLFSPEKSNRNFLGVYRFRILE</sequence>
<dbReference type="AlphaFoldDB" id="A0A4R9K5R8"/>
<evidence type="ECO:0000313" key="1">
    <source>
        <dbReference type="EMBL" id="TGL60873.1"/>
    </source>
</evidence>
<proteinExistence type="predicted"/>